<reference evidence="9" key="1">
    <citation type="journal article" date="2016" name="Genome Announc.">
        <title>Genome sequences of three species of Hanseniaspora isolated from spontaneous wine fermentations.</title>
        <authorList>
            <person name="Sternes P.R."/>
            <person name="Lee D."/>
            <person name="Kutyna D.R."/>
            <person name="Borneman A.R."/>
        </authorList>
    </citation>
    <scope>NUCLEOTIDE SEQUENCE [LARGE SCALE GENOMIC DNA]</scope>
    <source>
        <strain evidence="9">AWRI3579</strain>
    </source>
</reference>
<evidence type="ECO:0000256" key="4">
    <source>
        <dbReference type="ARBA" id="ARBA00022989"/>
    </source>
</evidence>
<dbReference type="FunCoup" id="A0A1E5RHK9">
    <property type="interactions" value="542"/>
</dbReference>
<feature type="transmembrane region" description="Helical" evidence="7">
    <location>
        <begin position="217"/>
        <end position="234"/>
    </location>
</feature>
<evidence type="ECO:0000313" key="9">
    <source>
        <dbReference type="Proteomes" id="UP000095728"/>
    </source>
</evidence>
<evidence type="ECO:0000256" key="7">
    <source>
        <dbReference type="SAM" id="Phobius"/>
    </source>
</evidence>
<feature type="transmembrane region" description="Helical" evidence="7">
    <location>
        <begin position="240"/>
        <end position="257"/>
    </location>
</feature>
<dbReference type="InParanoid" id="A0A1E5RHK9"/>
<keyword evidence="3 7" id="KW-0812">Transmembrane</keyword>
<dbReference type="AlphaFoldDB" id="A0A1E5RHK9"/>
<evidence type="ECO:0000256" key="3">
    <source>
        <dbReference type="ARBA" id="ARBA00022692"/>
    </source>
</evidence>
<evidence type="ECO:0000256" key="6">
    <source>
        <dbReference type="SAM" id="MobiDB-lite"/>
    </source>
</evidence>
<feature type="transmembrane region" description="Helical" evidence="7">
    <location>
        <begin position="177"/>
        <end position="196"/>
    </location>
</feature>
<evidence type="ECO:0000256" key="1">
    <source>
        <dbReference type="ARBA" id="ARBA00004141"/>
    </source>
</evidence>
<dbReference type="InterPro" id="IPR002995">
    <property type="entry name" value="Surf4"/>
</dbReference>
<evidence type="ECO:0000256" key="2">
    <source>
        <dbReference type="ARBA" id="ARBA00006945"/>
    </source>
</evidence>
<comment type="subcellular location">
    <subcellularLocation>
        <location evidence="1">Membrane</location>
        <topology evidence="1">Multi-pass membrane protein</topology>
    </subcellularLocation>
</comment>
<accession>A0A1E5RHK9</accession>
<feature type="transmembrane region" description="Helical" evidence="7">
    <location>
        <begin position="151"/>
        <end position="171"/>
    </location>
</feature>
<evidence type="ECO:0000313" key="8">
    <source>
        <dbReference type="EMBL" id="OEJ86380.1"/>
    </source>
</evidence>
<dbReference type="Proteomes" id="UP000095728">
    <property type="component" value="Unassembled WGS sequence"/>
</dbReference>
<keyword evidence="9" id="KW-1185">Reference proteome</keyword>
<feature type="transmembrane region" description="Helical" evidence="7">
    <location>
        <begin position="264"/>
        <end position="283"/>
    </location>
</feature>
<comment type="caution">
    <text evidence="8">The sequence shown here is derived from an EMBL/GenBank/DDBJ whole genome shotgun (WGS) entry which is preliminary data.</text>
</comment>
<dbReference type="GO" id="GO:0016020">
    <property type="term" value="C:membrane"/>
    <property type="evidence" value="ECO:0007669"/>
    <property type="project" value="UniProtKB-SubCell"/>
</dbReference>
<comment type="similarity">
    <text evidence="2">Belongs to the SURF4 family.</text>
</comment>
<evidence type="ECO:0000256" key="5">
    <source>
        <dbReference type="ARBA" id="ARBA00023136"/>
    </source>
</evidence>
<feature type="transmembrane region" description="Helical" evidence="7">
    <location>
        <begin position="121"/>
        <end position="139"/>
    </location>
</feature>
<protein>
    <submittedName>
        <fullName evidence="8">ER-derived vesicles protein ERV29</fullName>
    </submittedName>
</protein>
<dbReference type="PROSITE" id="PS01339">
    <property type="entry name" value="SURF4"/>
    <property type="match status" value="1"/>
</dbReference>
<name>A0A1E5RHK9_9ASCO</name>
<feature type="compositionally biased region" description="Low complexity" evidence="6">
    <location>
        <begin position="8"/>
        <end position="27"/>
    </location>
</feature>
<dbReference type="Pfam" id="PF02077">
    <property type="entry name" value="SURF4"/>
    <property type="match status" value="1"/>
</dbReference>
<feature type="compositionally biased region" description="Polar residues" evidence="6">
    <location>
        <begin position="28"/>
        <end position="39"/>
    </location>
</feature>
<organism evidence="8 9">
    <name type="scientific">Hanseniaspora osmophila</name>
    <dbReference type="NCBI Taxonomy" id="56408"/>
    <lineage>
        <taxon>Eukaryota</taxon>
        <taxon>Fungi</taxon>
        <taxon>Dikarya</taxon>
        <taxon>Ascomycota</taxon>
        <taxon>Saccharomycotina</taxon>
        <taxon>Saccharomycetes</taxon>
        <taxon>Saccharomycodales</taxon>
        <taxon>Saccharomycodaceae</taxon>
        <taxon>Hanseniaspora</taxon>
    </lineage>
</organism>
<keyword evidence="4 7" id="KW-1133">Transmembrane helix</keyword>
<keyword evidence="5 7" id="KW-0472">Membrane</keyword>
<sequence length="325" mass="37194">MSTFRGANYNNNNNNNNNGNLNGGSSNFQRLGNQGNTKKSPLDKIQAVLNDENFRKNYLQKFENFTDRIESYSDLPIFELLKPYTPLIARLLIVATFYEDSIRIVSQWKDQVFYLWNYRHIPYFLVLLFLSLISVTMIISSSMLILRKKIVYATSALIITVVLQAFVYGLVSGFTFVLRNISVIGGLLIALGDSIVTSKGTFGLLPELHNKTSDMKNFILLTGRILIVVMFVTFSITKNWITVILTIFGTLLISIGYKTKFASILLLLILFFYNITINNYWFYKKGKRDFLKYEFYQNLSIMGGLLLTVNTGAGKHSLDEKKKIY</sequence>
<dbReference type="EMBL" id="LPNM01000006">
    <property type="protein sequence ID" value="OEJ86380.1"/>
    <property type="molecule type" value="Genomic_DNA"/>
</dbReference>
<gene>
    <name evidence="8" type="ORF">AWRI3579_g1015</name>
</gene>
<dbReference type="STRING" id="56408.A0A1E5RHK9"/>
<dbReference type="OrthoDB" id="7859621at2759"/>
<feature type="region of interest" description="Disordered" evidence="6">
    <location>
        <begin position="1"/>
        <end position="39"/>
    </location>
</feature>
<proteinExistence type="inferred from homology"/>